<evidence type="ECO:0000256" key="2">
    <source>
        <dbReference type="ARBA" id="ARBA00005417"/>
    </source>
</evidence>
<dbReference type="InterPro" id="IPR027417">
    <property type="entry name" value="P-loop_NTPase"/>
</dbReference>
<dbReference type="PROSITE" id="PS50893">
    <property type="entry name" value="ABC_TRANSPORTER_2"/>
    <property type="match status" value="1"/>
</dbReference>
<dbReference type="PANTHER" id="PTHR43297:SF2">
    <property type="entry name" value="DIPEPTIDE TRANSPORT ATP-BINDING PROTEIN DPPD"/>
    <property type="match status" value="1"/>
</dbReference>
<dbReference type="Pfam" id="PF00005">
    <property type="entry name" value="ABC_tran"/>
    <property type="match status" value="1"/>
</dbReference>
<evidence type="ECO:0000256" key="7">
    <source>
        <dbReference type="ARBA" id="ARBA00023136"/>
    </source>
</evidence>
<keyword evidence="5" id="KW-0547">Nucleotide-binding</keyword>
<evidence type="ECO:0000256" key="6">
    <source>
        <dbReference type="ARBA" id="ARBA00022840"/>
    </source>
</evidence>
<accession>R7ZC17</accession>
<evidence type="ECO:0000256" key="1">
    <source>
        <dbReference type="ARBA" id="ARBA00004202"/>
    </source>
</evidence>
<dbReference type="InterPro" id="IPR003439">
    <property type="entry name" value="ABC_transporter-like_ATP-bd"/>
</dbReference>
<dbReference type="PATRIC" id="fig|1285586.5.peg.3494"/>
<keyword evidence="3" id="KW-0813">Transport</keyword>
<protein>
    <submittedName>
        <fullName evidence="9">Oligopeptide transport ATP-binding protein</fullName>
    </submittedName>
</protein>
<sequence>MKAVNGVNLQLNKKETLGIVGESGSGKSVTATALMRLIPSPPGKITGGKIHFNGRDLVAISEKEMRNVRGNEMSMIFQDPITSLNPVLTVGNQIIEVIRAHEKMTKKEASAKAVEMLKMVGIPEPEKRLNMYPHEFSGGMRQRVMIAIALACNPKLLIADEPTTALDVTVQAQILDLMKNLQRNHDTAIIMITHDLGVVWELCDKVNVMYAGRTVESTTTRHLYKNPLHPYTWGLLESQITVGIQEQERLPAIPGSPPDLSMSLSGCHFSTRCPMATDICLSKVPELMEVQDDHFVACHLQSREQIVARKEGIFNATT</sequence>
<comment type="similarity">
    <text evidence="2">Belongs to the ABC transporter superfamily.</text>
</comment>
<dbReference type="GO" id="GO:0015833">
    <property type="term" value="P:peptide transport"/>
    <property type="evidence" value="ECO:0007669"/>
    <property type="project" value="InterPro"/>
</dbReference>
<evidence type="ECO:0000256" key="3">
    <source>
        <dbReference type="ARBA" id="ARBA00022448"/>
    </source>
</evidence>
<dbReference type="GO" id="GO:0005524">
    <property type="term" value="F:ATP binding"/>
    <property type="evidence" value="ECO:0007669"/>
    <property type="project" value="UniProtKB-KW"/>
</dbReference>
<dbReference type="GO" id="GO:0016887">
    <property type="term" value="F:ATP hydrolysis activity"/>
    <property type="evidence" value="ECO:0007669"/>
    <property type="project" value="InterPro"/>
</dbReference>
<dbReference type="AlphaFoldDB" id="R7ZC17"/>
<dbReference type="InterPro" id="IPR013563">
    <property type="entry name" value="Oligopep_ABC_C"/>
</dbReference>
<dbReference type="InterPro" id="IPR050388">
    <property type="entry name" value="ABC_Ni/Peptide_Import"/>
</dbReference>
<dbReference type="Gene3D" id="3.40.50.300">
    <property type="entry name" value="P-loop containing nucleotide triphosphate hydrolases"/>
    <property type="match status" value="1"/>
</dbReference>
<dbReference type="EMBL" id="AQPX01000022">
    <property type="protein sequence ID" value="EON71633.1"/>
    <property type="molecule type" value="Genomic_DNA"/>
</dbReference>
<dbReference type="FunFam" id="3.40.50.300:FF:000016">
    <property type="entry name" value="Oligopeptide ABC transporter ATP-binding component"/>
    <property type="match status" value="1"/>
</dbReference>
<dbReference type="Pfam" id="PF08352">
    <property type="entry name" value="oligo_HPY"/>
    <property type="match status" value="1"/>
</dbReference>
<reference evidence="9 10" key="1">
    <citation type="submission" date="2013-04" db="EMBL/GenBank/DDBJ databases">
        <title>Draft genome of the heavy metal tolerant bacterium Lysinibacillus sphaericus strain OT4b.31.</title>
        <authorList>
            <person name="Pena-Montenegro T.D."/>
            <person name="Dussan J."/>
        </authorList>
    </citation>
    <scope>NUCLEOTIDE SEQUENCE [LARGE SCALE GENOMIC DNA]</scope>
    <source>
        <strain evidence="9 10">OT4b.31</strain>
    </source>
</reference>
<dbReference type="PROSITE" id="PS00211">
    <property type="entry name" value="ABC_TRANSPORTER_1"/>
    <property type="match status" value="1"/>
</dbReference>
<keyword evidence="4" id="KW-1003">Cell membrane</keyword>
<evidence type="ECO:0000259" key="8">
    <source>
        <dbReference type="PROSITE" id="PS50893"/>
    </source>
</evidence>
<gene>
    <name evidence="9" type="ORF">H131_16738</name>
</gene>
<dbReference type="eggNOG" id="COG0444">
    <property type="taxonomic scope" value="Bacteria"/>
</dbReference>
<dbReference type="InterPro" id="IPR003593">
    <property type="entry name" value="AAA+_ATPase"/>
</dbReference>
<evidence type="ECO:0000313" key="10">
    <source>
        <dbReference type="Proteomes" id="UP000013911"/>
    </source>
</evidence>
<dbReference type="SUPFAM" id="SSF52540">
    <property type="entry name" value="P-loop containing nucleoside triphosphate hydrolases"/>
    <property type="match status" value="1"/>
</dbReference>
<proteinExistence type="inferred from homology"/>
<dbReference type="PANTHER" id="PTHR43297">
    <property type="entry name" value="OLIGOPEPTIDE TRANSPORT ATP-BINDING PROTEIN APPD"/>
    <property type="match status" value="1"/>
</dbReference>
<dbReference type="CDD" id="cd03257">
    <property type="entry name" value="ABC_NikE_OppD_transporters"/>
    <property type="match status" value="1"/>
</dbReference>
<dbReference type="InterPro" id="IPR017871">
    <property type="entry name" value="ABC_transporter-like_CS"/>
</dbReference>
<evidence type="ECO:0000256" key="4">
    <source>
        <dbReference type="ARBA" id="ARBA00022475"/>
    </source>
</evidence>
<dbReference type="Proteomes" id="UP000013911">
    <property type="component" value="Unassembled WGS sequence"/>
</dbReference>
<evidence type="ECO:0000313" key="9">
    <source>
        <dbReference type="EMBL" id="EON71633.1"/>
    </source>
</evidence>
<comment type="subcellular location">
    <subcellularLocation>
        <location evidence="1">Cell membrane</location>
        <topology evidence="1">Peripheral membrane protein</topology>
    </subcellularLocation>
</comment>
<dbReference type="HOGENOM" id="CLU_000604_1_23_9"/>
<evidence type="ECO:0000256" key="5">
    <source>
        <dbReference type="ARBA" id="ARBA00022741"/>
    </source>
</evidence>
<feature type="domain" description="ABC transporter" evidence="8">
    <location>
        <begin position="1"/>
        <end position="236"/>
    </location>
</feature>
<dbReference type="NCBIfam" id="TIGR01727">
    <property type="entry name" value="oligo_HPY"/>
    <property type="match status" value="1"/>
</dbReference>
<name>R7ZC17_LYSSH</name>
<keyword evidence="6 9" id="KW-0067">ATP-binding</keyword>
<comment type="caution">
    <text evidence="9">The sequence shown here is derived from an EMBL/GenBank/DDBJ whole genome shotgun (WGS) entry which is preliminary data.</text>
</comment>
<keyword evidence="7" id="KW-0472">Membrane</keyword>
<organism evidence="9 10">
    <name type="scientific">Lysinibacillus sphaericus OT4b.31</name>
    <dbReference type="NCBI Taxonomy" id="1285586"/>
    <lineage>
        <taxon>Bacteria</taxon>
        <taxon>Bacillati</taxon>
        <taxon>Bacillota</taxon>
        <taxon>Bacilli</taxon>
        <taxon>Bacillales</taxon>
        <taxon>Bacillaceae</taxon>
        <taxon>Lysinibacillus</taxon>
    </lineage>
</organism>
<dbReference type="SMART" id="SM00382">
    <property type="entry name" value="AAA"/>
    <property type="match status" value="1"/>
</dbReference>
<dbReference type="GO" id="GO:0005886">
    <property type="term" value="C:plasma membrane"/>
    <property type="evidence" value="ECO:0007669"/>
    <property type="project" value="UniProtKB-SubCell"/>
</dbReference>